<dbReference type="EC" id="2.5.1.25" evidence="1"/>
<comment type="caution">
    <text evidence="6">The sequence shown here is derived from an EMBL/GenBank/DDBJ whole genome shotgun (WGS) entry which is preliminary data.</text>
</comment>
<keyword evidence="3" id="KW-0949">S-adenosyl-L-methionine</keyword>
<protein>
    <recommendedName>
        <fullName evidence="1">tRNA-uridine aminocarboxypropyltransferase</fullName>
        <ecNumber evidence="1">2.5.1.25</ecNumber>
    </recommendedName>
</protein>
<accession>A0ABV7CEM5</accession>
<reference evidence="7" key="1">
    <citation type="journal article" date="2019" name="Int. J. Syst. Evol. Microbiol.">
        <title>The Global Catalogue of Microorganisms (GCM) 10K type strain sequencing project: providing services to taxonomists for standard genome sequencing and annotation.</title>
        <authorList>
            <consortium name="The Broad Institute Genomics Platform"/>
            <consortium name="The Broad Institute Genome Sequencing Center for Infectious Disease"/>
            <person name="Wu L."/>
            <person name="Ma J."/>
        </authorList>
    </citation>
    <scope>NUCLEOTIDE SEQUENCE [LARGE SCALE GENOMIC DNA]</scope>
    <source>
        <strain evidence="7">KCTC 62784</strain>
    </source>
</reference>
<evidence type="ECO:0000256" key="4">
    <source>
        <dbReference type="ARBA" id="ARBA00022694"/>
    </source>
</evidence>
<keyword evidence="4" id="KW-0819">tRNA processing</keyword>
<organism evidence="6 7">
    <name type="scientific">Vibrio zhugei</name>
    <dbReference type="NCBI Taxonomy" id="2479546"/>
    <lineage>
        <taxon>Bacteria</taxon>
        <taxon>Pseudomonadati</taxon>
        <taxon>Pseudomonadota</taxon>
        <taxon>Gammaproteobacteria</taxon>
        <taxon>Vibrionales</taxon>
        <taxon>Vibrionaceae</taxon>
        <taxon>Vibrio</taxon>
    </lineage>
</organism>
<evidence type="ECO:0000259" key="5">
    <source>
        <dbReference type="SMART" id="SM01144"/>
    </source>
</evidence>
<dbReference type="RefSeq" id="WP_123017177.1">
    <property type="nucleotide sequence ID" value="NZ_AP024911.1"/>
</dbReference>
<dbReference type="PANTHER" id="PTHR21392">
    <property type="entry name" value="TRNA-URIDINE AMINOCARBOXYPROPYLTRANSFERASE 2"/>
    <property type="match status" value="1"/>
</dbReference>
<dbReference type="Proteomes" id="UP001595384">
    <property type="component" value="Unassembled WGS sequence"/>
</dbReference>
<evidence type="ECO:0000256" key="1">
    <source>
        <dbReference type="ARBA" id="ARBA00012386"/>
    </source>
</evidence>
<dbReference type="InterPro" id="IPR005636">
    <property type="entry name" value="DTW"/>
</dbReference>
<gene>
    <name evidence="6" type="ORF">ACFODT_15475</name>
</gene>
<dbReference type="SMART" id="SM01144">
    <property type="entry name" value="DTW"/>
    <property type="match status" value="1"/>
</dbReference>
<dbReference type="InterPro" id="IPR039262">
    <property type="entry name" value="DTWD2/TAPT"/>
</dbReference>
<keyword evidence="7" id="KW-1185">Reference proteome</keyword>
<dbReference type="GO" id="GO:0016432">
    <property type="term" value="F:tRNA-uridine aminocarboxypropyltransferase activity"/>
    <property type="evidence" value="ECO:0007669"/>
    <property type="project" value="UniProtKB-EC"/>
</dbReference>
<evidence type="ECO:0000313" key="6">
    <source>
        <dbReference type="EMBL" id="MFC3025205.1"/>
    </source>
</evidence>
<evidence type="ECO:0000256" key="2">
    <source>
        <dbReference type="ARBA" id="ARBA00022679"/>
    </source>
</evidence>
<dbReference type="Pfam" id="PF03942">
    <property type="entry name" value="DTW"/>
    <property type="match status" value="1"/>
</dbReference>
<feature type="domain" description="DTW" evidence="5">
    <location>
        <begin position="1"/>
        <end position="193"/>
    </location>
</feature>
<evidence type="ECO:0000256" key="3">
    <source>
        <dbReference type="ARBA" id="ARBA00022691"/>
    </source>
</evidence>
<sequence length="199" mass="22781">MSTPCPKCQLRHQCLCSRVPYSDESPLRLTLLMHENERHRATNTGRWLVEALPRCDAYTWHRKSVDPQLLQHIRDPSTRSVVVYPTPDSMALSELIHTTGQAQALHFIIIDATWQEAQKMIRKSPWLRELPFITLPTQGMRSQYQLRRNQQAGHLCTLEVASVLLTEMGEPAIAGQLTDFLTEFMAVYHADKSGHALPR</sequence>
<proteinExistence type="predicted"/>
<evidence type="ECO:0000313" key="7">
    <source>
        <dbReference type="Proteomes" id="UP001595384"/>
    </source>
</evidence>
<dbReference type="PANTHER" id="PTHR21392:SF1">
    <property type="entry name" value="TRNA-URIDINE AMINOCARBOXYPROPYLTRANSFERASE"/>
    <property type="match status" value="1"/>
</dbReference>
<dbReference type="EMBL" id="JBHRSE010000110">
    <property type="protein sequence ID" value="MFC3025205.1"/>
    <property type="molecule type" value="Genomic_DNA"/>
</dbReference>
<name>A0ABV7CEM5_9VIBR</name>
<keyword evidence="2 6" id="KW-0808">Transferase</keyword>